<comment type="caution">
    <text evidence="1">The sequence shown here is derived from an EMBL/GenBank/DDBJ whole genome shotgun (WGS) entry which is preliminary data.</text>
</comment>
<gene>
    <name evidence="1" type="ORF">B4067_4828</name>
</gene>
<reference evidence="1 2" key="1">
    <citation type="submission" date="2014-11" db="EMBL/GenBank/DDBJ databases">
        <title>Draft Genome Sequences of Nine Bacillus subtilis Strains that Form Spores with High Heat-Resistance.</title>
        <authorList>
            <person name="Krawcyk A.O."/>
            <person name="Berendsen E.M."/>
            <person name="de Jong A."/>
            <person name="Holsappel S."/>
            <person name="Eijlander R.T."/>
            <person name="Wells-Bennik M."/>
            <person name="Kuipers O.P."/>
        </authorList>
    </citation>
    <scope>NUCLEOTIDE SEQUENCE [LARGE SCALE GENOMIC DNA]</scope>
    <source>
        <strain evidence="1 2">B4067</strain>
    </source>
</reference>
<dbReference type="Proteomes" id="UP000031970">
    <property type="component" value="Unassembled WGS sequence"/>
</dbReference>
<dbReference type="AlphaFoldDB" id="A0ABD3ZQG6"/>
<dbReference type="EMBL" id="JSXS01000139">
    <property type="protein sequence ID" value="KIL29980.1"/>
    <property type="molecule type" value="Genomic_DNA"/>
</dbReference>
<evidence type="ECO:0000313" key="2">
    <source>
        <dbReference type="Proteomes" id="UP000031970"/>
    </source>
</evidence>
<protein>
    <submittedName>
        <fullName evidence="1">Uncharacterized protein</fullName>
    </submittedName>
</protein>
<proteinExistence type="predicted"/>
<name>A0ABD3ZQG6_BACIU</name>
<organism evidence="1 2">
    <name type="scientific">Bacillus subtilis subsp. subtilis</name>
    <dbReference type="NCBI Taxonomy" id="135461"/>
    <lineage>
        <taxon>Bacteria</taxon>
        <taxon>Bacillati</taxon>
        <taxon>Bacillota</taxon>
        <taxon>Bacilli</taxon>
        <taxon>Bacillales</taxon>
        <taxon>Bacillaceae</taxon>
        <taxon>Bacillus</taxon>
    </lineage>
</organism>
<sequence>MKMKVSLSPEEVKQIIKSHLEKKFGNVGNVTLEVKRELRGHYTNEHYETIFKGAKCEVEAAE</sequence>
<accession>A0ABD3ZQG6</accession>
<evidence type="ECO:0000313" key="1">
    <source>
        <dbReference type="EMBL" id="KIL29980.1"/>
    </source>
</evidence>